<evidence type="ECO:0000313" key="2">
    <source>
        <dbReference type="Proteomes" id="UP001148662"/>
    </source>
</evidence>
<sequence length="378" mass="42041">MNEHEHQDALPKVAICQLPEGSTPVHDADEEVFLLYTALAARNSKTEAQAKDGAFRGLGFLDSHQDVLTLEFSVQVVDVPPIGQQDEQTVAEDLSLTSHSRKHGKTKHRHKHKLRPPEEKTITVQVAQDTTSLRSRKGDTGSVLWRACIDFAQMILCQWYAHARNSLFDPVQLAKAHVLELGAGTGLLSVLLSPLVRHYTVTDIEALVHLLAKNLTLNDIPHSTKRTPSNSDENVKHGTVTVDVLDWLTVHGASLAERRRLCTSYAPVDLLLVVDCIYHPSLLPALVGTIDALTIPGRTTVVVVVELRAEDVVREFLELWLHVGEDDANVDNDRRENAGEDQCGKARWEIWHANTDGLMDGPYAVWVGWKKPPDKDFC</sequence>
<proteinExistence type="predicted"/>
<gene>
    <name evidence="1" type="ORF">NM688_g3227</name>
</gene>
<evidence type="ECO:0000313" key="1">
    <source>
        <dbReference type="EMBL" id="KAJ3554206.1"/>
    </source>
</evidence>
<dbReference type="EMBL" id="JANHOG010000453">
    <property type="protein sequence ID" value="KAJ3554206.1"/>
    <property type="molecule type" value="Genomic_DNA"/>
</dbReference>
<keyword evidence="2" id="KW-1185">Reference proteome</keyword>
<accession>A0ACC1T711</accession>
<dbReference type="Proteomes" id="UP001148662">
    <property type="component" value="Unassembled WGS sequence"/>
</dbReference>
<organism evidence="1 2">
    <name type="scientific">Phlebia brevispora</name>
    <dbReference type="NCBI Taxonomy" id="194682"/>
    <lineage>
        <taxon>Eukaryota</taxon>
        <taxon>Fungi</taxon>
        <taxon>Dikarya</taxon>
        <taxon>Basidiomycota</taxon>
        <taxon>Agaricomycotina</taxon>
        <taxon>Agaricomycetes</taxon>
        <taxon>Polyporales</taxon>
        <taxon>Meruliaceae</taxon>
        <taxon>Phlebia</taxon>
    </lineage>
</organism>
<reference evidence="1" key="1">
    <citation type="submission" date="2022-07" db="EMBL/GenBank/DDBJ databases">
        <title>Genome Sequence of Phlebia brevispora.</title>
        <authorList>
            <person name="Buettner E."/>
        </authorList>
    </citation>
    <scope>NUCLEOTIDE SEQUENCE</scope>
    <source>
        <strain evidence="1">MPL23</strain>
    </source>
</reference>
<protein>
    <submittedName>
        <fullName evidence="1">Uncharacterized protein</fullName>
    </submittedName>
</protein>
<name>A0ACC1T711_9APHY</name>
<comment type="caution">
    <text evidence="1">The sequence shown here is derived from an EMBL/GenBank/DDBJ whole genome shotgun (WGS) entry which is preliminary data.</text>
</comment>